<evidence type="ECO:0000313" key="17">
    <source>
        <dbReference type="Proteomes" id="UP001151582"/>
    </source>
</evidence>
<evidence type="ECO:0000256" key="6">
    <source>
        <dbReference type="ARBA" id="ARBA00022759"/>
    </source>
</evidence>
<dbReference type="AlphaFoldDB" id="A0A9W8EE63"/>
<feature type="region of interest" description="Disordered" evidence="14">
    <location>
        <begin position="163"/>
        <end position="188"/>
    </location>
</feature>
<evidence type="ECO:0000256" key="14">
    <source>
        <dbReference type="SAM" id="MobiDB-lite"/>
    </source>
</evidence>
<evidence type="ECO:0000256" key="9">
    <source>
        <dbReference type="ARBA" id="ARBA00022842"/>
    </source>
</evidence>
<sequence length="788" mass="86805">MAHGPSLPAVIDLTNDSPVAKRKSDAELHDSQRLTPSGLTKPSPPTTPAVRPSVCPLWTQHTLEVITLLDSPQCTDTLDPPIFHNGASTSPVGNCCGLAPKSTYLPVVEHRNTPSPLGPLSCPQPPVTSASSPSSDDSSMDSFFDSTAALASLRSRLTKYQMVPAPNSPDITSPSQHDPLEPPSSPLSCASQATEILTESPVMVAMRSPTLGSIAMITDEASDDELDLPSTQDLLTRSHSSTLPSTTSTLLRTHSQPMPMAESLPFNGCINAPPSLLPEAPLPRATKSYRRAQSVEPTGSTKTCRQQDREARKQQQLLAKEQKRLERQRVKEARVKVKQHEQQIKRINRAHVDKLECTRELTVLVSDSLYQESLSEQVRSSAHTYMCNSPMTHSRRSAKTRALATGHSEPGEPVTLAVGDVQAVDDNSQFDPGSTLGAYIEARVGWHFHARVQQVTCALKHIVRWERRVLNRFDPDQGLFVPLDTLPKSAEPEPVILLWWPIEQMTAFAKDNAQLHRQCTLLQSQYPHIKRTLVIVQGYEQWKKKQLQKRDREFAQQVRQAATLAADAGPAATDDADANETSMPASQPTRRKRRPSQLADGDGLARAAILTVETVDELLAWIQFRLGWLITHTRDIHDSVHWITVYTRDIAASRYKDRSSLVFGAEGGEPGADSARIDETTSSATNLATFFTVESGVTKAQWDPADVWRHLLLQIPRVTAAMADAIVQHYPSLQSLYQAYQRLADQSAQAEQLLANLSLGAQGRRIGPVMSAKIYHVFTSTDPNYRAV</sequence>
<feature type="compositionally biased region" description="Low complexity" evidence="14">
    <location>
        <begin position="129"/>
        <end position="141"/>
    </location>
</feature>
<evidence type="ECO:0000256" key="3">
    <source>
        <dbReference type="ARBA" id="ARBA00005313"/>
    </source>
</evidence>
<evidence type="ECO:0000256" key="1">
    <source>
        <dbReference type="ARBA" id="ARBA00001946"/>
    </source>
</evidence>
<dbReference type="EMBL" id="JANBQB010000153">
    <property type="protein sequence ID" value="KAJ1980778.1"/>
    <property type="molecule type" value="Genomic_DNA"/>
</dbReference>
<keyword evidence="8" id="KW-0378">Hydrolase</keyword>
<feature type="compositionally biased region" description="Basic and acidic residues" evidence="14">
    <location>
        <begin position="22"/>
        <end position="32"/>
    </location>
</feature>
<feature type="domain" description="ERCC4" evidence="15">
    <location>
        <begin position="482"/>
        <end position="644"/>
    </location>
</feature>
<keyword evidence="9" id="KW-0460">Magnesium</keyword>
<evidence type="ECO:0000256" key="4">
    <source>
        <dbReference type="ARBA" id="ARBA00022722"/>
    </source>
</evidence>
<feature type="region of interest" description="Disordered" evidence="14">
    <location>
        <begin position="289"/>
        <end position="316"/>
    </location>
</feature>
<protein>
    <recommendedName>
        <fullName evidence="15">ERCC4 domain-containing protein</fullName>
    </recommendedName>
</protein>
<feature type="region of interest" description="Disordered" evidence="14">
    <location>
        <begin position="1"/>
        <end position="52"/>
    </location>
</feature>
<evidence type="ECO:0000256" key="8">
    <source>
        <dbReference type="ARBA" id="ARBA00022801"/>
    </source>
</evidence>
<evidence type="ECO:0000256" key="13">
    <source>
        <dbReference type="ARBA" id="ARBA00023254"/>
    </source>
</evidence>
<keyword evidence="6" id="KW-0255">Endonuclease</keyword>
<evidence type="ECO:0000256" key="12">
    <source>
        <dbReference type="ARBA" id="ARBA00023242"/>
    </source>
</evidence>
<comment type="cofactor">
    <cofactor evidence="1">
        <name>Mg(2+)</name>
        <dbReference type="ChEBI" id="CHEBI:18420"/>
    </cofactor>
</comment>
<accession>A0A9W8EE63</accession>
<feature type="region of interest" description="Disordered" evidence="14">
    <location>
        <begin position="109"/>
        <end position="141"/>
    </location>
</feature>
<keyword evidence="5" id="KW-0479">Metal-binding</keyword>
<name>A0A9W8EE63_9FUNG</name>
<evidence type="ECO:0000256" key="7">
    <source>
        <dbReference type="ARBA" id="ARBA00022763"/>
    </source>
</evidence>
<keyword evidence="17" id="KW-1185">Reference proteome</keyword>
<feature type="region of interest" description="Disordered" evidence="14">
    <location>
        <begin position="565"/>
        <end position="599"/>
    </location>
</feature>
<reference evidence="16" key="1">
    <citation type="submission" date="2022-07" db="EMBL/GenBank/DDBJ databases">
        <title>Phylogenomic reconstructions and comparative analyses of Kickxellomycotina fungi.</title>
        <authorList>
            <person name="Reynolds N.K."/>
            <person name="Stajich J.E."/>
            <person name="Barry K."/>
            <person name="Grigoriev I.V."/>
            <person name="Crous P."/>
            <person name="Smith M.E."/>
        </authorList>
    </citation>
    <scope>NUCLEOTIDE SEQUENCE</scope>
    <source>
        <strain evidence="16">RSA 567</strain>
    </source>
</reference>
<dbReference type="GO" id="GO:0031573">
    <property type="term" value="P:mitotic intra-S DNA damage checkpoint signaling"/>
    <property type="evidence" value="ECO:0007669"/>
    <property type="project" value="TreeGrafter"/>
</dbReference>
<comment type="caution">
    <text evidence="16">The sequence shown here is derived from an EMBL/GenBank/DDBJ whole genome shotgun (WGS) entry which is preliminary data.</text>
</comment>
<evidence type="ECO:0000256" key="5">
    <source>
        <dbReference type="ARBA" id="ARBA00022723"/>
    </source>
</evidence>
<dbReference type="GO" id="GO:0005634">
    <property type="term" value="C:nucleus"/>
    <property type="evidence" value="ECO:0007669"/>
    <property type="project" value="UniProtKB-SubCell"/>
</dbReference>
<feature type="compositionally biased region" description="Polar residues" evidence="14">
    <location>
        <begin position="579"/>
        <end position="588"/>
    </location>
</feature>
<keyword evidence="13" id="KW-0469">Meiosis</keyword>
<dbReference type="Pfam" id="PF21292">
    <property type="entry name" value="EME1-MUS81_C"/>
    <property type="match status" value="1"/>
</dbReference>
<keyword evidence="7" id="KW-0227">DNA damage</keyword>
<dbReference type="PANTHER" id="PTHR21077">
    <property type="entry name" value="EME1 PROTEIN"/>
    <property type="match status" value="1"/>
</dbReference>
<evidence type="ECO:0000313" key="16">
    <source>
        <dbReference type="EMBL" id="KAJ1980778.1"/>
    </source>
</evidence>
<evidence type="ECO:0000256" key="2">
    <source>
        <dbReference type="ARBA" id="ARBA00004123"/>
    </source>
</evidence>
<keyword evidence="4" id="KW-0540">Nuclease</keyword>
<organism evidence="16 17">
    <name type="scientific">Dimargaris verticillata</name>
    <dbReference type="NCBI Taxonomy" id="2761393"/>
    <lineage>
        <taxon>Eukaryota</taxon>
        <taxon>Fungi</taxon>
        <taxon>Fungi incertae sedis</taxon>
        <taxon>Zoopagomycota</taxon>
        <taxon>Kickxellomycotina</taxon>
        <taxon>Dimargaritomycetes</taxon>
        <taxon>Dimargaritales</taxon>
        <taxon>Dimargaritaceae</taxon>
        <taxon>Dimargaris</taxon>
    </lineage>
</organism>
<dbReference type="GO" id="GO:0046872">
    <property type="term" value="F:metal ion binding"/>
    <property type="evidence" value="ECO:0007669"/>
    <property type="project" value="UniProtKB-KW"/>
</dbReference>
<dbReference type="GO" id="GO:0006302">
    <property type="term" value="P:double-strand break repair"/>
    <property type="evidence" value="ECO:0007669"/>
    <property type="project" value="TreeGrafter"/>
</dbReference>
<dbReference type="Proteomes" id="UP001151582">
    <property type="component" value="Unassembled WGS sequence"/>
</dbReference>
<keyword evidence="11" id="KW-0234">DNA repair</keyword>
<dbReference type="Gene3D" id="1.10.150.670">
    <property type="entry name" value="Crossover junction endonuclease EME1, DNA-binding domain"/>
    <property type="match status" value="1"/>
</dbReference>
<dbReference type="InterPro" id="IPR042530">
    <property type="entry name" value="EME1/EME2_C"/>
</dbReference>
<feature type="compositionally biased region" description="Polar residues" evidence="14">
    <location>
        <begin position="295"/>
        <end position="304"/>
    </location>
</feature>
<keyword evidence="12" id="KW-0539">Nucleus</keyword>
<comment type="similarity">
    <text evidence="3">Belongs to the EME1/MMS4 family.</text>
</comment>
<evidence type="ECO:0000256" key="11">
    <source>
        <dbReference type="ARBA" id="ARBA00023204"/>
    </source>
</evidence>
<dbReference type="Pfam" id="PF02732">
    <property type="entry name" value="ERCC4"/>
    <property type="match status" value="1"/>
</dbReference>
<dbReference type="InterPro" id="IPR006166">
    <property type="entry name" value="ERCC4_domain"/>
</dbReference>
<dbReference type="GO" id="GO:0003677">
    <property type="term" value="F:DNA binding"/>
    <property type="evidence" value="ECO:0007669"/>
    <property type="project" value="InterPro"/>
</dbReference>
<dbReference type="GO" id="GO:0008821">
    <property type="term" value="F:crossover junction DNA endonuclease activity"/>
    <property type="evidence" value="ECO:0007669"/>
    <property type="project" value="TreeGrafter"/>
</dbReference>
<proteinExistence type="inferred from homology"/>
<dbReference type="GO" id="GO:0031297">
    <property type="term" value="P:replication fork processing"/>
    <property type="evidence" value="ECO:0007669"/>
    <property type="project" value="TreeGrafter"/>
</dbReference>
<dbReference type="Gene3D" id="3.40.50.10130">
    <property type="match status" value="1"/>
</dbReference>
<evidence type="ECO:0000256" key="10">
    <source>
        <dbReference type="ARBA" id="ARBA00023172"/>
    </source>
</evidence>
<dbReference type="GO" id="GO:0000712">
    <property type="term" value="P:resolution of meiotic recombination intermediates"/>
    <property type="evidence" value="ECO:0007669"/>
    <property type="project" value="TreeGrafter"/>
</dbReference>
<dbReference type="OrthoDB" id="343092at2759"/>
<evidence type="ECO:0000259" key="15">
    <source>
        <dbReference type="Pfam" id="PF02732"/>
    </source>
</evidence>
<dbReference type="InterPro" id="IPR033310">
    <property type="entry name" value="Mms4/EME1/EME2"/>
</dbReference>
<dbReference type="GO" id="GO:0048476">
    <property type="term" value="C:Holliday junction resolvase complex"/>
    <property type="evidence" value="ECO:0007669"/>
    <property type="project" value="InterPro"/>
</dbReference>
<comment type="subcellular location">
    <subcellularLocation>
        <location evidence="2">Nucleus</location>
    </subcellularLocation>
</comment>
<gene>
    <name evidence="16" type="ORF">H4R34_002323</name>
</gene>
<keyword evidence="10" id="KW-0233">DNA recombination</keyword>
<dbReference type="PANTHER" id="PTHR21077:SF5">
    <property type="entry name" value="CROSSOVER JUNCTION ENDONUCLEASE MMS4"/>
    <property type="match status" value="1"/>
</dbReference>